<proteinExistence type="predicted"/>
<sequence>MKFPSSLDKRKFLTNISFLMWSIWKARCQFIFDGCKLEPIRVLQMANSANRDFLEACLPLNSIGITKREVLPTQSHWTPHRLGWTKVNSDGAWKSNKATGLRVIIRNSEGAFCEGLAEVVKSGISGNYGNRAWSILPILLEIRRTEGLFDSVKWCWILRYKNRAAHMAASIGIGVVHRETWLNQPPLSLVHVLSSDGLPCPLVM</sequence>
<dbReference type="Proteomes" id="UP000507245">
    <property type="component" value="Unassembled WGS sequence"/>
</dbReference>
<evidence type="ECO:0000313" key="2">
    <source>
        <dbReference type="Proteomes" id="UP000507245"/>
    </source>
</evidence>
<organism evidence="1 2">
    <name type="scientific">Prunus armeniaca</name>
    <name type="common">Apricot</name>
    <name type="synonym">Armeniaca vulgaris</name>
    <dbReference type="NCBI Taxonomy" id="36596"/>
    <lineage>
        <taxon>Eukaryota</taxon>
        <taxon>Viridiplantae</taxon>
        <taxon>Streptophyta</taxon>
        <taxon>Embryophyta</taxon>
        <taxon>Tracheophyta</taxon>
        <taxon>Spermatophyta</taxon>
        <taxon>Magnoliopsida</taxon>
        <taxon>eudicotyledons</taxon>
        <taxon>Gunneridae</taxon>
        <taxon>Pentapetalae</taxon>
        <taxon>rosids</taxon>
        <taxon>fabids</taxon>
        <taxon>Rosales</taxon>
        <taxon>Rosaceae</taxon>
        <taxon>Amygdaloideae</taxon>
        <taxon>Amygdaleae</taxon>
        <taxon>Prunus</taxon>
    </lineage>
</organism>
<gene>
    <name evidence="1" type="ORF">ORAREDHAP_LOCUS36818</name>
</gene>
<evidence type="ECO:0000313" key="1">
    <source>
        <dbReference type="EMBL" id="CAB4313586.1"/>
    </source>
</evidence>
<dbReference type="EMBL" id="CAEKKB010000006">
    <property type="protein sequence ID" value="CAB4313586.1"/>
    <property type="molecule type" value="Genomic_DNA"/>
</dbReference>
<dbReference type="InterPro" id="IPR052929">
    <property type="entry name" value="RNase_H-like_EbsB-rel"/>
</dbReference>
<protein>
    <recommendedName>
        <fullName evidence="3">RNase H type-1 domain-containing protein</fullName>
    </recommendedName>
</protein>
<dbReference type="PANTHER" id="PTHR47074">
    <property type="entry name" value="BNAC02G40300D PROTEIN"/>
    <property type="match status" value="1"/>
</dbReference>
<dbReference type="PANTHER" id="PTHR47074:SF73">
    <property type="entry name" value="OS04G0448401 PROTEIN"/>
    <property type="match status" value="1"/>
</dbReference>
<evidence type="ECO:0008006" key="3">
    <source>
        <dbReference type="Google" id="ProtNLM"/>
    </source>
</evidence>
<name>A0A6J5XI17_PRUAR</name>
<dbReference type="OrthoDB" id="1166575at2759"/>
<keyword evidence="2" id="KW-1185">Reference proteome</keyword>
<accession>A0A6J5XI17</accession>
<dbReference type="AlphaFoldDB" id="A0A6J5XI17"/>
<reference evidence="2" key="1">
    <citation type="journal article" date="2020" name="Genome Biol.">
        <title>Gamete binning: chromosome-level and haplotype-resolved genome assembly enabled by high-throughput single-cell sequencing of gamete genomes.</title>
        <authorList>
            <person name="Campoy J.A."/>
            <person name="Sun H."/>
            <person name="Goel M."/>
            <person name="Jiao W.-B."/>
            <person name="Folz-Donahue K."/>
            <person name="Wang N."/>
            <person name="Rubio M."/>
            <person name="Liu C."/>
            <person name="Kukat C."/>
            <person name="Ruiz D."/>
            <person name="Huettel B."/>
            <person name="Schneeberger K."/>
        </authorList>
    </citation>
    <scope>NUCLEOTIDE SEQUENCE [LARGE SCALE GENOMIC DNA]</scope>
    <source>
        <strain evidence="2">cv. Rojo Pasion</strain>
    </source>
</reference>